<evidence type="ECO:0000256" key="1">
    <source>
        <dbReference type="ARBA" id="ARBA00009179"/>
    </source>
</evidence>
<keyword evidence="3 5" id="KW-0378">Hydrolase</keyword>
<dbReference type="InterPro" id="IPR029045">
    <property type="entry name" value="ClpP/crotonase-like_dom_sf"/>
</dbReference>
<dbReference type="Pfam" id="PF11818">
    <property type="entry name" value="DUF3340"/>
    <property type="match status" value="1"/>
</dbReference>
<evidence type="ECO:0000256" key="5">
    <source>
        <dbReference type="RuleBase" id="RU004404"/>
    </source>
</evidence>
<dbReference type="InterPro" id="IPR036034">
    <property type="entry name" value="PDZ_sf"/>
</dbReference>
<evidence type="ECO:0000256" key="6">
    <source>
        <dbReference type="SAM" id="Coils"/>
    </source>
</evidence>
<keyword evidence="9" id="KW-1185">Reference proteome</keyword>
<dbReference type="InterPro" id="IPR001478">
    <property type="entry name" value="PDZ"/>
</dbReference>
<dbReference type="SUPFAM" id="SSF52096">
    <property type="entry name" value="ClpP/crotonase"/>
    <property type="match status" value="1"/>
</dbReference>
<proteinExistence type="inferred from homology"/>
<dbReference type="Gene3D" id="3.90.226.10">
    <property type="entry name" value="2-enoyl-CoA Hydratase, Chain A, domain 1"/>
    <property type="match status" value="1"/>
</dbReference>
<comment type="caution">
    <text evidence="8">The sequence shown here is derived from an EMBL/GenBank/DDBJ whole genome shotgun (WGS) entry which is preliminary data.</text>
</comment>
<dbReference type="Gene3D" id="2.30.42.10">
    <property type="match status" value="1"/>
</dbReference>
<evidence type="ECO:0000259" key="7">
    <source>
        <dbReference type="PROSITE" id="PS50106"/>
    </source>
</evidence>
<evidence type="ECO:0000313" key="9">
    <source>
        <dbReference type="Proteomes" id="UP001172083"/>
    </source>
</evidence>
<protein>
    <submittedName>
        <fullName evidence="8">Carboxy terminal-processing peptidase</fullName>
        <ecNumber evidence="8">3.4.21.102</ecNumber>
    </submittedName>
</protein>
<dbReference type="NCBIfam" id="TIGR00225">
    <property type="entry name" value="prc"/>
    <property type="match status" value="1"/>
</dbReference>
<feature type="domain" description="PDZ" evidence="7">
    <location>
        <begin position="248"/>
        <end position="318"/>
    </location>
</feature>
<keyword evidence="4 5" id="KW-0720">Serine protease</keyword>
<dbReference type="GO" id="GO:0004252">
    <property type="term" value="F:serine-type endopeptidase activity"/>
    <property type="evidence" value="ECO:0007669"/>
    <property type="project" value="UniProtKB-EC"/>
</dbReference>
<dbReference type="EC" id="3.4.21.102" evidence="8"/>
<accession>A0ABT8LHV5</accession>
<evidence type="ECO:0000313" key="8">
    <source>
        <dbReference type="EMBL" id="MDN5217399.1"/>
    </source>
</evidence>
<dbReference type="PROSITE" id="PS50106">
    <property type="entry name" value="PDZ"/>
    <property type="match status" value="1"/>
</dbReference>
<name>A0ABT8LHV5_9BACT</name>
<dbReference type="InterPro" id="IPR040573">
    <property type="entry name" value="TSP_N"/>
</dbReference>
<dbReference type="InterPro" id="IPR020992">
    <property type="entry name" value="Tail_Prtase_C"/>
</dbReference>
<dbReference type="Pfam" id="PF17804">
    <property type="entry name" value="TSP_NTD"/>
    <property type="match status" value="1"/>
</dbReference>
<evidence type="ECO:0000256" key="2">
    <source>
        <dbReference type="ARBA" id="ARBA00022670"/>
    </source>
</evidence>
<sequence length="695" mass="78877">MRFKLNVIIPAFAFFVLFSSYTPKDKVLDKNEVLLKLIMQSLNQGHYQSQIIDNDFSTKVFNHYLQQIDGSKKYLTSKDIEKLGAFKTEIDEQINKGTYEFFKLSEKLMSKRIQEAGVYADEILSKPFDFSKDESIEFDDTKRSYAEGEEAVKEVWRKFLKYRTLFILEDLISKEDEKAKTDKSFKRTPFEELEKKARESVRKSQKEQQNGMAKIDESDWLSIYLNSITTIYDPHTAYFPPEDKENFDIAMSGQLEGIGARLSSKGGYIVVAEIVPGSACWRQGKLKAGDKILKVGQGSEEPIDVTDMRADHAVKYIRGKKGTEVRLTVQQVDGNIITIPIIRDIVVLEETYAKSAVINNQGYINLPKFYADFTGNGGRDCSDDVKNEIEKLKAEGVEGIILDLRNNGGGSLQDVVEMAGLFIKEGPIVQVKAKVGKPRVYSDTDENIYYDGPLVVMVNTYSASASEILAAAMQDYGRAVIVGGSPTTFGKGTVQRAFDLDGFVSEAYNEIKPLGALKLTLQKFYRIDGGATQLKGVTPDVILPDTWSYLNVGEKDQEFPIPWDEIGPLQYDQWGNSVTTQLGGIQQKSAERIRKNEIFKLIDENAKRYKIQQEDTKYPLSIEKYQAKISRINEESRKYDDMLQKLDDMQVSFLKADISKINADEVTKEKMERWKQNLEKDVYINEAIAILDDIK</sequence>
<organism evidence="8 9">
    <name type="scientific">Agaribacillus aureus</name>
    <dbReference type="NCBI Taxonomy" id="3051825"/>
    <lineage>
        <taxon>Bacteria</taxon>
        <taxon>Pseudomonadati</taxon>
        <taxon>Bacteroidota</taxon>
        <taxon>Cytophagia</taxon>
        <taxon>Cytophagales</taxon>
        <taxon>Splendidivirgaceae</taxon>
        <taxon>Agaribacillus</taxon>
    </lineage>
</organism>
<dbReference type="Proteomes" id="UP001172083">
    <property type="component" value="Unassembled WGS sequence"/>
</dbReference>
<feature type="coiled-coil region" evidence="6">
    <location>
        <begin position="622"/>
        <end position="652"/>
    </location>
</feature>
<dbReference type="SUPFAM" id="SSF50156">
    <property type="entry name" value="PDZ domain-like"/>
    <property type="match status" value="1"/>
</dbReference>
<dbReference type="InterPro" id="IPR004447">
    <property type="entry name" value="Peptidase_S41A"/>
</dbReference>
<dbReference type="Pfam" id="PF00595">
    <property type="entry name" value="PDZ"/>
    <property type="match status" value="1"/>
</dbReference>
<reference evidence="8" key="1">
    <citation type="submission" date="2023-06" db="EMBL/GenBank/DDBJ databases">
        <title>Genomic of Agaribacillus aureum.</title>
        <authorList>
            <person name="Wang G."/>
        </authorList>
    </citation>
    <scope>NUCLEOTIDE SEQUENCE</scope>
    <source>
        <strain evidence="8">BMA12</strain>
    </source>
</reference>
<dbReference type="PANTHER" id="PTHR32060">
    <property type="entry name" value="TAIL-SPECIFIC PROTEASE"/>
    <property type="match status" value="1"/>
</dbReference>
<dbReference type="SMART" id="SM00245">
    <property type="entry name" value="TSPc"/>
    <property type="match status" value="1"/>
</dbReference>
<dbReference type="EMBL" id="JAUJEB010000016">
    <property type="protein sequence ID" value="MDN5217399.1"/>
    <property type="molecule type" value="Genomic_DNA"/>
</dbReference>
<dbReference type="RefSeq" id="WP_346762736.1">
    <property type="nucleotide sequence ID" value="NZ_JAUJEB010000016.1"/>
</dbReference>
<dbReference type="CDD" id="cd07560">
    <property type="entry name" value="Peptidase_S41_CPP"/>
    <property type="match status" value="1"/>
</dbReference>
<gene>
    <name evidence="8" type="ORF">QQ020_35320</name>
</gene>
<keyword evidence="2 5" id="KW-0645">Protease</keyword>
<dbReference type="PANTHER" id="PTHR32060:SF22">
    <property type="entry name" value="CARBOXYL-TERMINAL-PROCESSING PEPTIDASE 3, CHLOROPLASTIC"/>
    <property type="match status" value="1"/>
</dbReference>
<dbReference type="InterPro" id="IPR005151">
    <property type="entry name" value="Tail-specific_protease"/>
</dbReference>
<keyword evidence="6" id="KW-0175">Coiled coil</keyword>
<dbReference type="Pfam" id="PF03572">
    <property type="entry name" value="Peptidase_S41"/>
    <property type="match status" value="1"/>
</dbReference>
<comment type="similarity">
    <text evidence="1 5">Belongs to the peptidase S41A family.</text>
</comment>
<evidence type="ECO:0000256" key="3">
    <source>
        <dbReference type="ARBA" id="ARBA00022801"/>
    </source>
</evidence>
<dbReference type="SMART" id="SM00228">
    <property type="entry name" value="PDZ"/>
    <property type="match status" value="1"/>
</dbReference>
<evidence type="ECO:0000256" key="4">
    <source>
        <dbReference type="ARBA" id="ARBA00022825"/>
    </source>
</evidence>